<feature type="domain" description="ABC transporter" evidence="9">
    <location>
        <begin position="992"/>
        <end position="1225"/>
    </location>
</feature>
<evidence type="ECO:0000256" key="2">
    <source>
        <dbReference type="ARBA" id="ARBA00022448"/>
    </source>
</evidence>
<reference evidence="11" key="1">
    <citation type="submission" date="2025-08" db="UniProtKB">
        <authorList>
            <consortium name="Ensembl"/>
        </authorList>
    </citation>
    <scope>IDENTIFICATION</scope>
</reference>
<name>A0A8C5BY79_GADMO</name>
<dbReference type="InterPro" id="IPR017871">
    <property type="entry name" value="ABC_transporter-like_CS"/>
</dbReference>
<dbReference type="SUPFAM" id="SSF52540">
    <property type="entry name" value="P-loop containing nucleoside triphosphate hydrolases"/>
    <property type="match status" value="2"/>
</dbReference>
<keyword evidence="2" id="KW-0813">Transport</keyword>
<evidence type="ECO:0000259" key="9">
    <source>
        <dbReference type="PROSITE" id="PS50893"/>
    </source>
</evidence>
<dbReference type="InterPro" id="IPR036640">
    <property type="entry name" value="ABC1_TM_sf"/>
</dbReference>
<feature type="transmembrane region" description="Helical" evidence="8">
    <location>
        <begin position="321"/>
        <end position="344"/>
    </location>
</feature>
<dbReference type="PROSITE" id="PS50929">
    <property type="entry name" value="ABC_TM1F"/>
    <property type="match status" value="2"/>
</dbReference>
<evidence type="ECO:0000256" key="4">
    <source>
        <dbReference type="ARBA" id="ARBA00022741"/>
    </source>
</evidence>
<evidence type="ECO:0000313" key="11">
    <source>
        <dbReference type="Ensembl" id="ENSGMOP00000052350.1"/>
    </source>
</evidence>
<dbReference type="InterPro" id="IPR003593">
    <property type="entry name" value="AAA+_ATPase"/>
</dbReference>
<feature type="transmembrane region" description="Helical" evidence="8">
    <location>
        <begin position="242"/>
        <end position="261"/>
    </location>
</feature>
<sequence>MEVPLQDPGKRRDNPSASANLFSKIFFCWLGPLFKAGYGRRLEEDDMYHVLPEDGSERLGDELQRYWDEEVLRAKEDLRPPKLTKALIQCYWKSYIFIGVYIFLEETIKVVQPVLLGQLIVYFESYPHDASASLPEAYGYAGAVCVSTVFLALLHHLYFYHVQMAGMKIRIAMCHMIYRKALRLNSKALAKTTTGQIVNLLSNDVNKFDEVTLYLHFLWLGPLQALAVMLLLLFLIGPSCLAGMTVLVVLIPVQTVFGRLFSTLRAQTAALADDRIRMMSEVVSGIRIIKMYGWEKLFTELVNEVRRKECSRIMKSSYLRALNMASFFVANKVIVFIALSAYVLAGNKMAASTVFVALSLYGAVRLTITLFFPSAIEKVSETLISVRRIRSFLLLEEVVPQPTDLPETESKDCMVQVQDLKCYWDKTLDSPTLQKLSFTLRSGELLAVVGPVGAGKSSLLGAILGELNQESGVLKVKGRLTYASQQPWIFPGTIRSNILFGKALIPQKYERVLQACALKKDMALLPDGDLSVIGDRGANLSGGQKARINLARAVYQDADIYLLDDPLSAVDSEVGRHLFEECICGVLKKKPRILVTHQLQYLKAAHHILVLKEVRVCVCARVCMSAFTFLYVRASKPMAEESRSEGTIGLRLYLQYLTAGAHWLLLLSLIPLNLLAHVSTASRPEGLRRGRHICHPFLTGRFDSVFQPRCAFLTCSLSVCLCLTAASVALGFVRSLVFFNVLVRSAQSLHNAMFTAMLRSPVRFFDLNPIGRILNRFSKDIGQLDSLLPWTFVDFIQVLLQVLGVIAVAAVAIPWILLPVVPLFIIFLFLRRYFLRTSRDIKRLESTTRSPVFSHLSSSLQGLATIRAFRAQHRFQEMFDACQDLHTEAWFLFLTTSRWFAVRLDGICSTFIAVTAFGCLYLRDGKPGAVGLVLSYALTLIGMFQWGVRQSAEVENMMTSVERVVEYTQLESEGAWETNTQPPPDWPANGSITFDRVNFSYSSQEPLVLKNLNVVISSREKVGIVGRTGAGKSSLISALFRLAEPDGRVTIDGFLTSELGLHTLRQKMSIIPQDPVLFTGTVRTNLDPFSRHTDKDLWNALQEVQMKGVVEELPCKLETMLAESGSNFSVGQKQLVCLARAVLRKNRILVIDEATANVDPRTDSLIQETIREKFDDCTVLTIAHRLNTIIHCDRILVLEAGRIREFDEPHVLLQDRHGVLYQMVEQTGPVEAASLHHTASQVPGRRHTPLHPPGGPCARVRLCACVCVCGSVSVPRRTANPNFSL</sequence>
<evidence type="ECO:0000256" key="6">
    <source>
        <dbReference type="ARBA" id="ARBA00022989"/>
    </source>
</evidence>
<evidence type="ECO:0000256" key="7">
    <source>
        <dbReference type="ARBA" id="ARBA00023136"/>
    </source>
</evidence>
<feature type="transmembrane region" description="Helical" evidence="8">
    <location>
        <begin position="851"/>
        <end position="869"/>
    </location>
</feature>
<feature type="transmembrane region" description="Helical" evidence="8">
    <location>
        <begin position="710"/>
        <end position="733"/>
    </location>
</feature>
<evidence type="ECO:0000259" key="10">
    <source>
        <dbReference type="PROSITE" id="PS50929"/>
    </source>
</evidence>
<feature type="transmembrane region" description="Helical" evidence="8">
    <location>
        <begin position="213"/>
        <end position="236"/>
    </location>
</feature>
<proteinExistence type="predicted"/>
<feature type="domain" description="ABC transporter" evidence="9">
    <location>
        <begin position="415"/>
        <end position="638"/>
    </location>
</feature>
<keyword evidence="5" id="KW-0067">ATP-binding</keyword>
<dbReference type="SMART" id="SM00382">
    <property type="entry name" value="AAA"/>
    <property type="match status" value="2"/>
</dbReference>
<dbReference type="GO" id="GO:0006869">
    <property type="term" value="P:lipid transport"/>
    <property type="evidence" value="ECO:0007669"/>
    <property type="project" value="UniProtKB-KW"/>
</dbReference>
<dbReference type="InterPro" id="IPR030240">
    <property type="entry name" value="ABCC4_TMD1"/>
</dbReference>
<evidence type="ECO:0000313" key="12">
    <source>
        <dbReference type="Proteomes" id="UP000694546"/>
    </source>
</evidence>
<feature type="transmembrane region" description="Helical" evidence="8">
    <location>
        <begin position="798"/>
        <end position="830"/>
    </location>
</feature>
<reference evidence="11" key="2">
    <citation type="submission" date="2025-09" db="UniProtKB">
        <authorList>
            <consortium name="Ensembl"/>
        </authorList>
    </citation>
    <scope>IDENTIFICATION</scope>
</reference>
<dbReference type="GeneTree" id="ENSGT00940000153931"/>
<feature type="domain" description="ABC transmembrane type-1" evidence="10">
    <location>
        <begin position="721"/>
        <end position="956"/>
    </location>
</feature>
<dbReference type="Gene3D" id="3.40.50.300">
    <property type="entry name" value="P-loop containing nucleotide triphosphate hydrolases"/>
    <property type="match status" value="2"/>
</dbReference>
<dbReference type="GO" id="GO:0005524">
    <property type="term" value="F:ATP binding"/>
    <property type="evidence" value="ECO:0007669"/>
    <property type="project" value="UniProtKB-KW"/>
</dbReference>
<dbReference type="SUPFAM" id="SSF90123">
    <property type="entry name" value="ABC transporter transmembrane region"/>
    <property type="match status" value="2"/>
</dbReference>
<feature type="domain" description="ABC transmembrane type-1" evidence="10">
    <location>
        <begin position="96"/>
        <end position="380"/>
    </location>
</feature>
<evidence type="ECO:0000256" key="8">
    <source>
        <dbReference type="SAM" id="Phobius"/>
    </source>
</evidence>
<feature type="transmembrane region" description="Helical" evidence="8">
    <location>
        <begin position="929"/>
        <end position="948"/>
    </location>
</feature>
<dbReference type="GO" id="GO:0015431">
    <property type="term" value="F:ABC-type glutathione S-conjugate transporter activity"/>
    <property type="evidence" value="ECO:0007669"/>
    <property type="project" value="UniProtKB-EC"/>
</dbReference>
<evidence type="ECO:0000256" key="1">
    <source>
        <dbReference type="ARBA" id="ARBA00004370"/>
    </source>
</evidence>
<dbReference type="GO" id="GO:0016324">
    <property type="term" value="C:apical plasma membrane"/>
    <property type="evidence" value="ECO:0007669"/>
    <property type="project" value="UniProtKB-SubCell"/>
</dbReference>
<dbReference type="InterPro" id="IPR003439">
    <property type="entry name" value="ABC_transporter-like_ATP-bd"/>
</dbReference>
<dbReference type="InterPro" id="IPR011527">
    <property type="entry name" value="ABC1_TM_dom"/>
</dbReference>
<comment type="subcellular location">
    <subcellularLocation>
        <location evidence="1">Membrane</location>
    </subcellularLocation>
</comment>
<dbReference type="Ensembl" id="ENSGMOT00000055199.1">
    <property type="protein sequence ID" value="ENSGMOP00000052350.1"/>
    <property type="gene ID" value="ENSGMOG00000001948.2"/>
</dbReference>
<dbReference type="PANTHER" id="PTHR24223">
    <property type="entry name" value="ATP-BINDING CASSETTE SUB-FAMILY C"/>
    <property type="match status" value="1"/>
</dbReference>
<dbReference type="PANTHER" id="PTHR24223:SF357">
    <property type="entry name" value="ATP-BINDING CASSETTE SUB-FAMILY C MEMBER 4"/>
    <property type="match status" value="1"/>
</dbReference>
<dbReference type="Pfam" id="PF00005">
    <property type="entry name" value="ABC_tran"/>
    <property type="match status" value="2"/>
</dbReference>
<accession>A0A8C5BY79</accession>
<feature type="transmembrane region" description="Helical" evidence="8">
    <location>
        <begin position="137"/>
        <end position="160"/>
    </location>
</feature>
<keyword evidence="4" id="KW-0547">Nucleotide-binding</keyword>
<dbReference type="Pfam" id="PF00664">
    <property type="entry name" value="ABC_membrane"/>
    <property type="match status" value="2"/>
</dbReference>
<evidence type="ECO:0000256" key="3">
    <source>
        <dbReference type="ARBA" id="ARBA00022692"/>
    </source>
</evidence>
<dbReference type="InterPro" id="IPR050173">
    <property type="entry name" value="ABC_transporter_C-like"/>
</dbReference>
<dbReference type="PROSITE" id="PS00211">
    <property type="entry name" value="ABC_TRANSPORTER_1"/>
    <property type="match status" value="2"/>
</dbReference>
<dbReference type="PROSITE" id="PS50893">
    <property type="entry name" value="ABC_TRANSPORTER_2"/>
    <property type="match status" value="2"/>
</dbReference>
<evidence type="ECO:0000256" key="5">
    <source>
        <dbReference type="ARBA" id="ARBA00022840"/>
    </source>
</evidence>
<gene>
    <name evidence="11" type="primary">LOC115533068</name>
    <name evidence="11" type="synonym">ABCC4</name>
</gene>
<dbReference type="GO" id="GO:0016887">
    <property type="term" value="F:ATP hydrolysis activity"/>
    <property type="evidence" value="ECO:0007669"/>
    <property type="project" value="InterPro"/>
</dbReference>
<organism evidence="11 12">
    <name type="scientific">Gadus morhua</name>
    <name type="common">Atlantic cod</name>
    <dbReference type="NCBI Taxonomy" id="8049"/>
    <lineage>
        <taxon>Eukaryota</taxon>
        <taxon>Metazoa</taxon>
        <taxon>Chordata</taxon>
        <taxon>Craniata</taxon>
        <taxon>Vertebrata</taxon>
        <taxon>Euteleostomi</taxon>
        <taxon>Actinopterygii</taxon>
        <taxon>Neopterygii</taxon>
        <taxon>Teleostei</taxon>
        <taxon>Neoteleostei</taxon>
        <taxon>Acanthomorphata</taxon>
        <taxon>Zeiogadaria</taxon>
        <taxon>Gadariae</taxon>
        <taxon>Gadiformes</taxon>
        <taxon>Gadoidei</taxon>
        <taxon>Gadidae</taxon>
        <taxon>Gadus</taxon>
    </lineage>
</organism>
<dbReference type="GO" id="GO:0016323">
    <property type="term" value="C:basolateral plasma membrane"/>
    <property type="evidence" value="ECO:0007669"/>
    <property type="project" value="UniProtKB-SubCell"/>
</dbReference>
<keyword evidence="7 8" id="KW-0472">Membrane</keyword>
<keyword evidence="3 8" id="KW-0812">Transmembrane</keyword>
<protein>
    <submittedName>
        <fullName evidence="11">Multidrug resistance-associated protein 4-like</fullName>
    </submittedName>
</protein>
<dbReference type="Proteomes" id="UP000694546">
    <property type="component" value="Chromosome 20"/>
</dbReference>
<keyword evidence="12" id="KW-1185">Reference proteome</keyword>
<dbReference type="InterPro" id="IPR027417">
    <property type="entry name" value="P-loop_NTPase"/>
</dbReference>
<feature type="transmembrane region" description="Helical" evidence="8">
    <location>
        <begin position="350"/>
        <end position="372"/>
    </location>
</feature>
<dbReference type="CDD" id="cd03250">
    <property type="entry name" value="ABCC_MRP_domain1"/>
    <property type="match status" value="1"/>
</dbReference>
<feature type="transmembrane region" description="Helical" evidence="8">
    <location>
        <begin position="900"/>
        <end position="922"/>
    </location>
</feature>
<dbReference type="CDD" id="cd18593">
    <property type="entry name" value="ABC_6TM_MRP4_D1_like"/>
    <property type="match status" value="1"/>
</dbReference>
<dbReference type="Gene3D" id="1.20.1560.10">
    <property type="entry name" value="ABC transporter type 1, transmembrane domain"/>
    <property type="match status" value="2"/>
</dbReference>
<keyword evidence="6 8" id="KW-1133">Transmembrane helix</keyword>
<dbReference type="CDD" id="cd03244">
    <property type="entry name" value="ABCC_MRP_domain2"/>
    <property type="match status" value="1"/>
</dbReference>
<dbReference type="GO" id="GO:0008559">
    <property type="term" value="F:ABC-type xenobiotic transporter activity"/>
    <property type="evidence" value="ECO:0007669"/>
    <property type="project" value="UniProtKB-EC"/>
</dbReference>